<sequence>MELLLVEKPTLRYLIGPQQQPVLQKLSDISLIIEYSLGESCENLVLYPENLTPGFFDLSSREAGEILTKLRQYGIHAAIIVDLTTYPHSQYFAEMAYEENKRGFCYFCATVAEAEAWFARHDAAKR</sequence>
<evidence type="ECO:0000313" key="3">
    <source>
        <dbReference type="Proteomes" id="UP000050277"/>
    </source>
</evidence>
<gene>
    <name evidence="2" type="ORF">SE18_09205</name>
</gene>
<comment type="caution">
    <text evidence="2">The sequence shown here is derived from an EMBL/GenBank/DDBJ whole genome shotgun (WGS) entry which is preliminary data.</text>
</comment>
<proteinExistence type="predicted"/>
<dbReference type="OrthoDB" id="8595425at2"/>
<protein>
    <recommendedName>
        <fullName evidence="1">DUF4180 domain-containing protein</fullName>
    </recommendedName>
</protein>
<evidence type="ECO:0000313" key="2">
    <source>
        <dbReference type="EMBL" id="KPL88847.1"/>
    </source>
</evidence>
<feature type="domain" description="DUF4180" evidence="1">
    <location>
        <begin position="12"/>
        <end position="117"/>
    </location>
</feature>
<evidence type="ECO:0000259" key="1">
    <source>
        <dbReference type="Pfam" id="PF13788"/>
    </source>
</evidence>
<accession>A0A0P6YH97</accession>
<keyword evidence="3" id="KW-1185">Reference proteome</keyword>
<dbReference type="RefSeq" id="WP_054534149.1">
    <property type="nucleotide sequence ID" value="NZ_LGKP01000015.1"/>
</dbReference>
<dbReference type="Pfam" id="PF13788">
    <property type="entry name" value="DUF4180"/>
    <property type="match status" value="1"/>
</dbReference>
<dbReference type="Proteomes" id="UP000050277">
    <property type="component" value="Unassembled WGS sequence"/>
</dbReference>
<reference evidence="2 3" key="1">
    <citation type="submission" date="2015-07" db="EMBL/GenBank/DDBJ databases">
        <title>Whole genome sequence of Herpetosiphon geysericola DSM 7119.</title>
        <authorList>
            <person name="Hemp J."/>
            <person name="Ward L.M."/>
            <person name="Pace L.A."/>
            <person name="Fischer W.W."/>
        </authorList>
    </citation>
    <scope>NUCLEOTIDE SEQUENCE [LARGE SCALE GENOMIC DNA]</scope>
    <source>
        <strain evidence="2 3">DSM 7119</strain>
    </source>
</reference>
<dbReference type="STRING" id="70996.SE18_09205"/>
<organism evidence="2 3">
    <name type="scientific">Herpetosiphon geysericola</name>
    <dbReference type="NCBI Taxonomy" id="70996"/>
    <lineage>
        <taxon>Bacteria</taxon>
        <taxon>Bacillati</taxon>
        <taxon>Chloroflexota</taxon>
        <taxon>Chloroflexia</taxon>
        <taxon>Herpetosiphonales</taxon>
        <taxon>Herpetosiphonaceae</taxon>
        <taxon>Herpetosiphon</taxon>
    </lineage>
</organism>
<name>A0A0P6YH97_9CHLR</name>
<dbReference type="EMBL" id="LGKP01000015">
    <property type="protein sequence ID" value="KPL88847.1"/>
    <property type="molecule type" value="Genomic_DNA"/>
</dbReference>
<dbReference type="AlphaFoldDB" id="A0A0P6YH97"/>
<dbReference type="InterPro" id="IPR025438">
    <property type="entry name" value="DUF4180"/>
</dbReference>